<keyword evidence="3" id="KW-0396">Initiation factor</keyword>
<feature type="compositionally biased region" description="Basic and acidic residues" evidence="1">
    <location>
        <begin position="651"/>
        <end position="667"/>
    </location>
</feature>
<sequence length="850" mass="88313">KPNFALILSSDGIGLLHRSVAGVAEGWNTLGDASLEGDDPGADLGKTLTALREKAAEFEPSGLHCMLVLPNDQVKYITLPRADMPGDDPQKSALDALEGATPYAVAALVVDWSLGKDHLHIAAVARETLTEAENFATQHGFKPVCFVAVPATGDFSGAPYFGVASTHDAGDPIERDKTPVRATGSAFMPKAVLPEITVTPTSTGTAPNEAPDDPPGETSGETSTAAFTSVRAHGDNLPDTAPKLDGAARFFGAEDVNAPPVDIPTGLPKTPAEPNFTGVTDAALPDEPAPEPDTPPTPVTAKTGAAPAVEPIKSNTEKPPHPAPVKPAGPAPAPTDIPTSEKARMTVFGARDSSKSGTISKRSWLGLVALVVISMIGLASLASMTFKDGLAELFRGSDRAQITDIPSPAAPPQTDPPQTDPPQPAIQTQETIELATDDTASETPINSTGIDPKTNPETNPETDPIDQTVIAPSTPDDTPLDETVIASLPPAGLPTKKAPEIISPAQKTLTLPEPAELTPDEARARYAATGIWQMAPVGPQAPTAANLEKLYQAAIDTPVDRPDVIALSVPRSTDTRPLTLLSPPDPGTEFNRDARGLVIAAQDGALTPDGIRVYAGKPVLIPPVRPGTPAQSATGGGVIDPALLRQTRPRPRPDDLAEQRERSILGGRTRAELAKLRPKLRPQSAQEAAALAAAGAGSAIDAALSEAALSGLTAQAITASLRPATRPKGFSKTVAQIRAAQQPQVTPGQPLNASAVAVVTPTPTGPSIPTSALISQAATDEKAIKLRKINLIGVYGTPNSRRALVRLPNGRYRKVVIGDRLDGGKVAAIGDNELRYIKRGRNVVLKLPQG</sequence>
<evidence type="ECO:0000313" key="3">
    <source>
        <dbReference type="EMBL" id="VAW03482.1"/>
    </source>
</evidence>
<accession>A0A3B0SMJ6</accession>
<keyword evidence="3" id="KW-0648">Protein biosynthesis</keyword>
<proteinExistence type="predicted"/>
<keyword evidence="2" id="KW-0812">Transmembrane</keyword>
<feature type="non-terminal residue" evidence="3">
    <location>
        <position position="1"/>
    </location>
</feature>
<dbReference type="EMBL" id="UOEG01000261">
    <property type="protein sequence ID" value="VAW03482.1"/>
    <property type="molecule type" value="Genomic_DNA"/>
</dbReference>
<evidence type="ECO:0000256" key="2">
    <source>
        <dbReference type="SAM" id="Phobius"/>
    </source>
</evidence>
<evidence type="ECO:0000256" key="1">
    <source>
        <dbReference type="SAM" id="MobiDB-lite"/>
    </source>
</evidence>
<dbReference type="GO" id="GO:0003743">
    <property type="term" value="F:translation initiation factor activity"/>
    <property type="evidence" value="ECO:0007669"/>
    <property type="project" value="UniProtKB-KW"/>
</dbReference>
<feature type="compositionally biased region" description="Polar residues" evidence="1">
    <location>
        <begin position="441"/>
        <end position="461"/>
    </location>
</feature>
<keyword evidence="2" id="KW-1133">Transmembrane helix</keyword>
<gene>
    <name evidence="3" type="ORF">MNBD_ALPHA07-335</name>
</gene>
<keyword evidence="2" id="KW-0472">Membrane</keyword>
<feature type="transmembrane region" description="Helical" evidence="2">
    <location>
        <begin position="364"/>
        <end position="386"/>
    </location>
</feature>
<reference evidence="3" key="1">
    <citation type="submission" date="2018-06" db="EMBL/GenBank/DDBJ databases">
        <authorList>
            <person name="Zhirakovskaya E."/>
        </authorList>
    </citation>
    <scope>NUCLEOTIDE SEQUENCE</scope>
</reference>
<feature type="compositionally biased region" description="Pro residues" evidence="1">
    <location>
        <begin position="321"/>
        <end position="335"/>
    </location>
</feature>
<protein>
    <submittedName>
        <fullName evidence="3">Translation initiation factor 2 (IF-2 GTPase)</fullName>
    </submittedName>
</protein>
<feature type="region of interest" description="Disordered" evidence="1">
    <location>
        <begin position="627"/>
        <end position="667"/>
    </location>
</feature>
<feature type="compositionally biased region" description="Pro residues" evidence="1">
    <location>
        <begin position="408"/>
        <end position="424"/>
    </location>
</feature>
<feature type="region of interest" description="Disordered" evidence="1">
    <location>
        <begin position="193"/>
        <end position="223"/>
    </location>
</feature>
<feature type="region of interest" description="Disordered" evidence="1">
    <location>
        <begin position="402"/>
        <end position="479"/>
    </location>
</feature>
<name>A0A3B0SMJ6_9ZZZZ</name>
<dbReference type="AlphaFoldDB" id="A0A3B0SMJ6"/>
<organism evidence="3">
    <name type="scientific">hydrothermal vent metagenome</name>
    <dbReference type="NCBI Taxonomy" id="652676"/>
    <lineage>
        <taxon>unclassified sequences</taxon>
        <taxon>metagenomes</taxon>
        <taxon>ecological metagenomes</taxon>
    </lineage>
</organism>
<feature type="region of interest" description="Disordered" evidence="1">
    <location>
        <begin position="256"/>
        <end position="340"/>
    </location>
</feature>